<dbReference type="PANTHER" id="PTHR48102:SF7">
    <property type="entry name" value="ATP-DEPENDENT CLP PROTEASE ATP-BINDING SUBUNIT CLPX-LIKE, MITOCHONDRIAL"/>
    <property type="match status" value="1"/>
</dbReference>
<reference evidence="2" key="1">
    <citation type="submission" date="2021-01" db="EMBL/GenBank/DDBJ databases">
        <title>Genomic Encyclopedia of Type Strains, Phase IV (KMG-IV): sequencing the most valuable type-strain genomes for metagenomic binning, comparative biology and taxonomic classification.</title>
        <authorList>
            <person name="Goeker M."/>
        </authorList>
    </citation>
    <scope>NUCLEOTIDE SEQUENCE</scope>
    <source>
        <strain evidence="2">DSM 23230</strain>
    </source>
</reference>
<dbReference type="InterPro" id="IPR003593">
    <property type="entry name" value="AAA+_ATPase"/>
</dbReference>
<dbReference type="GO" id="GO:0005524">
    <property type="term" value="F:ATP binding"/>
    <property type="evidence" value="ECO:0007669"/>
    <property type="project" value="InterPro"/>
</dbReference>
<evidence type="ECO:0000313" key="3">
    <source>
        <dbReference type="Proteomes" id="UP000774000"/>
    </source>
</evidence>
<dbReference type="EMBL" id="JAFBDQ010000017">
    <property type="protein sequence ID" value="MBM7557782.1"/>
    <property type="molecule type" value="Genomic_DNA"/>
</dbReference>
<comment type="caution">
    <text evidence="2">The sequence shown here is derived from an EMBL/GenBank/DDBJ whole genome shotgun (WGS) entry which is preliminary data.</text>
</comment>
<evidence type="ECO:0000313" key="2">
    <source>
        <dbReference type="EMBL" id="MBM7557782.1"/>
    </source>
</evidence>
<dbReference type="RefSeq" id="WP_204702528.1">
    <property type="nucleotide sequence ID" value="NZ_JAFBDQ010000017.1"/>
</dbReference>
<dbReference type="SMART" id="SM00382">
    <property type="entry name" value="AAA"/>
    <property type="match status" value="1"/>
</dbReference>
<dbReference type="Gene3D" id="3.40.50.300">
    <property type="entry name" value="P-loop containing nucleotide triphosphate hydrolases"/>
    <property type="match status" value="1"/>
</dbReference>
<dbReference type="InterPro" id="IPR003959">
    <property type="entry name" value="ATPase_AAA_core"/>
</dbReference>
<dbReference type="PANTHER" id="PTHR48102">
    <property type="entry name" value="ATP-DEPENDENT CLP PROTEASE ATP-BINDING SUBUNIT CLPX-LIKE, MITOCHONDRIAL-RELATED"/>
    <property type="match status" value="1"/>
</dbReference>
<keyword evidence="2" id="KW-0378">Hydrolase</keyword>
<dbReference type="GO" id="GO:0008233">
    <property type="term" value="F:peptidase activity"/>
    <property type="evidence" value="ECO:0007669"/>
    <property type="project" value="UniProtKB-KW"/>
</dbReference>
<feature type="domain" description="AAA+ ATPase" evidence="1">
    <location>
        <begin position="67"/>
        <end position="216"/>
    </location>
</feature>
<dbReference type="AlphaFoldDB" id="A0A939BQ22"/>
<name>A0A939BQ22_9FIRM</name>
<sequence>MGFFDRSSQPVDDIQERFLQRITNIKFKNVLQRLKNKIVGNEEKITKLLSTLYFHYKSYQMDKTNHDSTCILITGSTGSGKTYITQNVLEELEIPYVKISAASLSSSGYQGQSLNQTYLSLEQKVGSNLADIGVYWIDEMDKLQDFSKEGKVSKADVQDELLNWVEGSNYQIKRETESGKETFEINTTNNIFIFTGSFSGVEKNYSQLVGFAKKQSNNRNTLKKYDYKVTRELLKEQGVKEELLGRIGVILKINPIKSKEKLFDMVEKDDTLVNRYKSLLNKRDIQLTIQDSYKHRLPDQINFGFREIKNQIKSDLSDIFYKLEIEQENTQITQVCLTEQGVELKKKGEE</sequence>
<dbReference type="Pfam" id="PF00004">
    <property type="entry name" value="AAA"/>
    <property type="match status" value="1"/>
</dbReference>
<keyword evidence="3" id="KW-1185">Reference proteome</keyword>
<dbReference type="GO" id="GO:0051603">
    <property type="term" value="P:proteolysis involved in protein catabolic process"/>
    <property type="evidence" value="ECO:0007669"/>
    <property type="project" value="TreeGrafter"/>
</dbReference>
<proteinExistence type="predicted"/>
<dbReference type="SUPFAM" id="SSF52540">
    <property type="entry name" value="P-loop containing nucleoside triphosphate hydrolases"/>
    <property type="match status" value="1"/>
</dbReference>
<keyword evidence="2" id="KW-0645">Protease</keyword>
<dbReference type="InterPro" id="IPR050052">
    <property type="entry name" value="ATP-dep_Clp_protease_ClpX"/>
</dbReference>
<accession>A0A939BQ22</accession>
<dbReference type="GO" id="GO:0016887">
    <property type="term" value="F:ATP hydrolysis activity"/>
    <property type="evidence" value="ECO:0007669"/>
    <property type="project" value="InterPro"/>
</dbReference>
<dbReference type="Proteomes" id="UP000774000">
    <property type="component" value="Unassembled WGS sequence"/>
</dbReference>
<protein>
    <submittedName>
        <fullName evidence="2">ATP-dependent protease Clp ATPase subunit</fullName>
    </submittedName>
</protein>
<evidence type="ECO:0000259" key="1">
    <source>
        <dbReference type="SMART" id="SM00382"/>
    </source>
</evidence>
<dbReference type="InterPro" id="IPR027417">
    <property type="entry name" value="P-loop_NTPase"/>
</dbReference>
<gene>
    <name evidence="2" type="ORF">JOC47_002648</name>
</gene>
<organism evidence="2 3">
    <name type="scientific">Halanaerobacter jeridensis</name>
    <dbReference type="NCBI Taxonomy" id="706427"/>
    <lineage>
        <taxon>Bacteria</taxon>
        <taxon>Bacillati</taxon>
        <taxon>Bacillota</taxon>
        <taxon>Clostridia</taxon>
        <taxon>Halanaerobiales</taxon>
        <taxon>Halobacteroidaceae</taxon>
        <taxon>Halanaerobacter</taxon>
    </lineage>
</organism>